<accession>A0A4Y2T4W1</accession>
<dbReference type="AlphaFoldDB" id="A0A4Y2T4W1"/>
<keyword evidence="2" id="KW-1185">Reference proteome</keyword>
<dbReference type="EMBL" id="BGPR01026156">
    <property type="protein sequence ID" value="GBN95664.1"/>
    <property type="molecule type" value="Genomic_DNA"/>
</dbReference>
<organism evidence="1 2">
    <name type="scientific">Araneus ventricosus</name>
    <name type="common">Orbweaver spider</name>
    <name type="synonym">Epeira ventricosa</name>
    <dbReference type="NCBI Taxonomy" id="182803"/>
    <lineage>
        <taxon>Eukaryota</taxon>
        <taxon>Metazoa</taxon>
        <taxon>Ecdysozoa</taxon>
        <taxon>Arthropoda</taxon>
        <taxon>Chelicerata</taxon>
        <taxon>Arachnida</taxon>
        <taxon>Araneae</taxon>
        <taxon>Araneomorphae</taxon>
        <taxon>Entelegynae</taxon>
        <taxon>Araneoidea</taxon>
        <taxon>Araneidae</taxon>
        <taxon>Araneus</taxon>
    </lineage>
</organism>
<protein>
    <submittedName>
        <fullName evidence="1">Uncharacterized protein</fullName>
    </submittedName>
</protein>
<reference evidence="1 2" key="1">
    <citation type="journal article" date="2019" name="Sci. Rep.">
        <title>Orb-weaving spider Araneus ventricosus genome elucidates the spidroin gene catalogue.</title>
        <authorList>
            <person name="Kono N."/>
            <person name="Nakamura H."/>
            <person name="Ohtoshi R."/>
            <person name="Moran D.A.P."/>
            <person name="Shinohara A."/>
            <person name="Yoshida Y."/>
            <person name="Fujiwara M."/>
            <person name="Mori M."/>
            <person name="Tomita M."/>
            <person name="Arakawa K."/>
        </authorList>
    </citation>
    <scope>NUCLEOTIDE SEQUENCE [LARGE SCALE GENOMIC DNA]</scope>
</reference>
<name>A0A4Y2T4W1_ARAVE</name>
<evidence type="ECO:0000313" key="2">
    <source>
        <dbReference type="Proteomes" id="UP000499080"/>
    </source>
</evidence>
<comment type="caution">
    <text evidence="1">The sequence shown here is derived from an EMBL/GenBank/DDBJ whole genome shotgun (WGS) entry which is preliminary data.</text>
</comment>
<dbReference type="Proteomes" id="UP000499080">
    <property type="component" value="Unassembled WGS sequence"/>
</dbReference>
<proteinExistence type="predicted"/>
<gene>
    <name evidence="1" type="ORF">AVEN_159840_1</name>
</gene>
<evidence type="ECO:0000313" key="1">
    <source>
        <dbReference type="EMBL" id="GBN95664.1"/>
    </source>
</evidence>
<sequence length="110" mass="12690">MAKLHGQLNWPWLDSFEGLAGLSLAGRHSTGIWIFWNLLDSDIIGRQHPLQLRQMDSITRTSCVWRETINFTAQWRFGTASCRSGWILCAWDYRRPAGPQLGFLMGKLLR</sequence>